<protein>
    <recommendedName>
        <fullName evidence="3">UBN2 domain-containing protein</fullName>
    </recommendedName>
</protein>
<dbReference type="EMBL" id="JBJUIK010000014">
    <property type="protein sequence ID" value="KAL3503965.1"/>
    <property type="molecule type" value="Genomic_DNA"/>
</dbReference>
<evidence type="ECO:0000313" key="1">
    <source>
        <dbReference type="EMBL" id="KAL3503965.1"/>
    </source>
</evidence>
<accession>A0ABD2YDP6</accession>
<organism evidence="1 2">
    <name type="scientific">Cinchona calisaya</name>
    <dbReference type="NCBI Taxonomy" id="153742"/>
    <lineage>
        <taxon>Eukaryota</taxon>
        <taxon>Viridiplantae</taxon>
        <taxon>Streptophyta</taxon>
        <taxon>Embryophyta</taxon>
        <taxon>Tracheophyta</taxon>
        <taxon>Spermatophyta</taxon>
        <taxon>Magnoliopsida</taxon>
        <taxon>eudicotyledons</taxon>
        <taxon>Gunneridae</taxon>
        <taxon>Pentapetalae</taxon>
        <taxon>asterids</taxon>
        <taxon>lamiids</taxon>
        <taxon>Gentianales</taxon>
        <taxon>Rubiaceae</taxon>
        <taxon>Cinchonoideae</taxon>
        <taxon>Cinchoneae</taxon>
        <taxon>Cinchona</taxon>
    </lineage>
</organism>
<name>A0ABD2YDP6_9GENT</name>
<gene>
    <name evidence="1" type="ORF">ACH5RR_033806</name>
</gene>
<reference evidence="1 2" key="1">
    <citation type="submission" date="2024-11" db="EMBL/GenBank/DDBJ databases">
        <title>A near-complete genome assembly of Cinchona calisaya.</title>
        <authorList>
            <person name="Lian D.C."/>
            <person name="Zhao X.W."/>
            <person name="Wei L."/>
        </authorList>
    </citation>
    <scope>NUCLEOTIDE SEQUENCE [LARGE SCALE GENOMIC DNA]</scope>
    <source>
        <tissue evidence="1">Nenye</tissue>
    </source>
</reference>
<dbReference type="Proteomes" id="UP001630127">
    <property type="component" value="Unassembled WGS sequence"/>
</dbReference>
<proteinExistence type="predicted"/>
<evidence type="ECO:0000313" key="2">
    <source>
        <dbReference type="Proteomes" id="UP001630127"/>
    </source>
</evidence>
<dbReference type="PANTHER" id="PTHR34676:SF8">
    <property type="entry name" value="TRANSMEMBRANE PROTEIN"/>
    <property type="match status" value="1"/>
</dbReference>
<keyword evidence="2" id="KW-1185">Reference proteome</keyword>
<dbReference type="AlphaFoldDB" id="A0ABD2YDP6"/>
<evidence type="ECO:0008006" key="3">
    <source>
        <dbReference type="Google" id="ProtNLM"/>
    </source>
</evidence>
<dbReference type="Pfam" id="PF14223">
    <property type="entry name" value="Retrotran_gag_2"/>
    <property type="match status" value="1"/>
</dbReference>
<sequence length="113" mass="13302">MKEIWYKLKEIHEGSEDIREQKKSLLMAIYESFKMEPHENIDKMCCRLHDIVKDLKGLGKEYSLGEKNRKILNALAKEWEPKSIAIEESKNLNSMPIESLINSLTSFELKLKY</sequence>
<dbReference type="PANTHER" id="PTHR34676">
    <property type="entry name" value="DUF4219 DOMAIN-CONTAINING PROTEIN-RELATED"/>
    <property type="match status" value="1"/>
</dbReference>
<comment type="caution">
    <text evidence="1">The sequence shown here is derived from an EMBL/GenBank/DDBJ whole genome shotgun (WGS) entry which is preliminary data.</text>
</comment>